<evidence type="ECO:0000313" key="5">
    <source>
        <dbReference type="EMBL" id="CAF0940256.1"/>
    </source>
</evidence>
<comment type="similarity">
    <text evidence="1">Belongs to the CFAP97 family.</text>
</comment>
<evidence type="ECO:0000313" key="3">
    <source>
        <dbReference type="EMBL" id="CAF0839634.1"/>
    </source>
</evidence>
<gene>
    <name evidence="6" type="ORF">FNK824_LOCUS9072</name>
    <name evidence="7" type="ORF">JBS370_LOCUS22785</name>
    <name evidence="5" type="ORF">JXQ802_LOCUS11119</name>
    <name evidence="3" type="ORF">SEV965_LOCUS2543</name>
    <name evidence="4" type="ORF">ZHD862_LOCUS4327</name>
</gene>
<dbReference type="PANTHER" id="PTHR33768">
    <property type="entry name" value="MIP11318P"/>
    <property type="match status" value="1"/>
</dbReference>
<dbReference type="PANTHER" id="PTHR33768:SF3">
    <property type="entry name" value="MIP11318P"/>
    <property type="match status" value="1"/>
</dbReference>
<feature type="region of interest" description="Disordered" evidence="2">
    <location>
        <begin position="175"/>
        <end position="204"/>
    </location>
</feature>
<evidence type="ECO:0000256" key="1">
    <source>
        <dbReference type="ARBA" id="ARBA00008315"/>
    </source>
</evidence>
<feature type="compositionally biased region" description="Basic and acidic residues" evidence="2">
    <location>
        <begin position="191"/>
        <end position="204"/>
    </location>
</feature>
<dbReference type="Proteomes" id="UP000663870">
    <property type="component" value="Unassembled WGS sequence"/>
</dbReference>
<dbReference type="EMBL" id="CAJNOU010000058">
    <property type="protein sequence ID" value="CAF0839634.1"/>
    <property type="molecule type" value="Genomic_DNA"/>
</dbReference>
<dbReference type="Proteomes" id="UP000663889">
    <property type="component" value="Unassembled WGS sequence"/>
</dbReference>
<dbReference type="InterPro" id="IPR029488">
    <property type="entry name" value="Hmw/CFAP97"/>
</dbReference>
<dbReference type="Proteomes" id="UP000663864">
    <property type="component" value="Unassembled WGS sequence"/>
</dbReference>
<dbReference type="InterPro" id="IPR038792">
    <property type="entry name" value="CFAP97D1/2"/>
</dbReference>
<organism evidence="5 8">
    <name type="scientific">Rotaria sordida</name>
    <dbReference type="NCBI Taxonomy" id="392033"/>
    <lineage>
        <taxon>Eukaryota</taxon>
        <taxon>Metazoa</taxon>
        <taxon>Spiralia</taxon>
        <taxon>Gnathifera</taxon>
        <taxon>Rotifera</taxon>
        <taxon>Eurotatoria</taxon>
        <taxon>Bdelloidea</taxon>
        <taxon>Philodinida</taxon>
        <taxon>Philodinidae</taxon>
        <taxon>Rotaria</taxon>
    </lineage>
</organism>
<protein>
    <submittedName>
        <fullName evidence="5">Uncharacterized protein</fullName>
    </submittedName>
</protein>
<evidence type="ECO:0000256" key="2">
    <source>
        <dbReference type="SAM" id="MobiDB-lite"/>
    </source>
</evidence>
<dbReference type="Pfam" id="PF13879">
    <property type="entry name" value="Hmw_CFAP97"/>
    <property type="match status" value="1"/>
</dbReference>
<accession>A0A814C771</accession>
<sequence length="204" mass="24305">MHKSYQATVPVSNRFLKKKWDDKYYSDHLISVRHAQARIDATPPQTYLHLHMKFKKLQLEEERTATIERDNRILLEKMAHIMRTTGSVDSHNDYQLKSLNQGKRRQDLLRVSKENGNIIKRLIAQKLDTNRDNWKDNWSKNTLYLNNIAKYDADWYLSKPNGHQLNNGKYMSKRCQSIPREDNKPITNVENKYEKEKTMKDNND</sequence>
<evidence type="ECO:0000313" key="7">
    <source>
        <dbReference type="EMBL" id="CAF3937096.1"/>
    </source>
</evidence>
<dbReference type="AlphaFoldDB" id="A0A814C771"/>
<proteinExistence type="inferred from homology"/>
<keyword evidence="8" id="KW-1185">Reference proteome</keyword>
<evidence type="ECO:0000313" key="4">
    <source>
        <dbReference type="EMBL" id="CAF0839952.1"/>
    </source>
</evidence>
<evidence type="ECO:0000313" key="8">
    <source>
        <dbReference type="Proteomes" id="UP000663870"/>
    </source>
</evidence>
<evidence type="ECO:0000313" key="6">
    <source>
        <dbReference type="EMBL" id="CAF3699606.1"/>
    </source>
</evidence>
<dbReference type="Proteomes" id="UP000663836">
    <property type="component" value="Unassembled WGS sequence"/>
</dbReference>
<comment type="caution">
    <text evidence="5">The sequence shown here is derived from an EMBL/GenBank/DDBJ whole genome shotgun (WGS) entry which is preliminary data.</text>
</comment>
<reference evidence="5" key="1">
    <citation type="submission" date="2021-02" db="EMBL/GenBank/DDBJ databases">
        <authorList>
            <person name="Nowell W R."/>
        </authorList>
    </citation>
    <scope>NUCLEOTIDE SEQUENCE</scope>
</reference>
<dbReference type="EMBL" id="CAJNOT010000103">
    <property type="protein sequence ID" value="CAF0839952.1"/>
    <property type="molecule type" value="Genomic_DNA"/>
</dbReference>
<dbReference type="EMBL" id="CAJOBD010003247">
    <property type="protein sequence ID" value="CAF3937096.1"/>
    <property type="molecule type" value="Genomic_DNA"/>
</dbReference>
<dbReference type="Proteomes" id="UP000663874">
    <property type="component" value="Unassembled WGS sequence"/>
</dbReference>
<dbReference type="EMBL" id="CAJOBE010000928">
    <property type="protein sequence ID" value="CAF3699606.1"/>
    <property type="molecule type" value="Genomic_DNA"/>
</dbReference>
<name>A0A814C771_9BILA</name>
<dbReference type="EMBL" id="CAJNOL010000217">
    <property type="protein sequence ID" value="CAF0940256.1"/>
    <property type="molecule type" value="Genomic_DNA"/>
</dbReference>